<dbReference type="EMBL" id="JAHRIN010016816">
    <property type="protein sequence ID" value="MEQ2196278.1"/>
    <property type="molecule type" value="Genomic_DNA"/>
</dbReference>
<protein>
    <submittedName>
        <fullName evidence="1">Uncharacterized protein</fullName>
    </submittedName>
</protein>
<sequence>ALWHLHTNTSLTQHHQRFERGLDQLAVIARGASICDRQQERVPVAVMVAWH</sequence>
<gene>
    <name evidence="1" type="ORF">XENOCAPTIV_000130</name>
</gene>
<feature type="non-terminal residue" evidence="1">
    <location>
        <position position="51"/>
    </location>
</feature>
<organism evidence="1 2">
    <name type="scientific">Xenoophorus captivus</name>
    <dbReference type="NCBI Taxonomy" id="1517983"/>
    <lineage>
        <taxon>Eukaryota</taxon>
        <taxon>Metazoa</taxon>
        <taxon>Chordata</taxon>
        <taxon>Craniata</taxon>
        <taxon>Vertebrata</taxon>
        <taxon>Euteleostomi</taxon>
        <taxon>Actinopterygii</taxon>
        <taxon>Neopterygii</taxon>
        <taxon>Teleostei</taxon>
        <taxon>Neoteleostei</taxon>
        <taxon>Acanthomorphata</taxon>
        <taxon>Ovalentaria</taxon>
        <taxon>Atherinomorphae</taxon>
        <taxon>Cyprinodontiformes</taxon>
        <taxon>Goodeidae</taxon>
        <taxon>Xenoophorus</taxon>
    </lineage>
</organism>
<evidence type="ECO:0000313" key="2">
    <source>
        <dbReference type="Proteomes" id="UP001434883"/>
    </source>
</evidence>
<feature type="non-terminal residue" evidence="1">
    <location>
        <position position="1"/>
    </location>
</feature>
<keyword evidence="2" id="KW-1185">Reference proteome</keyword>
<accession>A0ABV0QKB8</accession>
<reference evidence="1 2" key="1">
    <citation type="submission" date="2021-06" db="EMBL/GenBank/DDBJ databases">
        <authorList>
            <person name="Palmer J.M."/>
        </authorList>
    </citation>
    <scope>NUCLEOTIDE SEQUENCE [LARGE SCALE GENOMIC DNA]</scope>
    <source>
        <strain evidence="1 2">XC_2019</strain>
        <tissue evidence="1">Muscle</tissue>
    </source>
</reference>
<name>A0ABV0QKB8_9TELE</name>
<comment type="caution">
    <text evidence="1">The sequence shown here is derived from an EMBL/GenBank/DDBJ whole genome shotgun (WGS) entry which is preliminary data.</text>
</comment>
<proteinExistence type="predicted"/>
<evidence type="ECO:0000313" key="1">
    <source>
        <dbReference type="EMBL" id="MEQ2196278.1"/>
    </source>
</evidence>
<dbReference type="Proteomes" id="UP001434883">
    <property type="component" value="Unassembled WGS sequence"/>
</dbReference>